<keyword evidence="1" id="KW-0732">Signal</keyword>
<dbReference type="PROSITE" id="PS51257">
    <property type="entry name" value="PROKAR_LIPOPROTEIN"/>
    <property type="match status" value="1"/>
</dbReference>
<dbReference type="InterPro" id="IPR036215">
    <property type="entry name" value="TM0957-like_sf"/>
</dbReference>
<evidence type="ECO:0000313" key="2">
    <source>
        <dbReference type="EMBL" id="QPF07562.1"/>
    </source>
</evidence>
<name>A0AAP9XMQ5_RAOTE</name>
<evidence type="ECO:0000256" key="1">
    <source>
        <dbReference type="SAM" id="SignalP"/>
    </source>
</evidence>
<dbReference type="RefSeq" id="WP_195709676.1">
    <property type="nucleotide sequence ID" value="NZ_CP062916.1"/>
</dbReference>
<evidence type="ECO:0000313" key="3">
    <source>
        <dbReference type="Proteomes" id="UP000594500"/>
    </source>
</evidence>
<dbReference type="Pfam" id="PF10054">
    <property type="entry name" value="DUF2291"/>
    <property type="match status" value="1"/>
</dbReference>
<dbReference type="Proteomes" id="UP000594500">
    <property type="component" value="Chromosome"/>
</dbReference>
<sequence>MLLKQWGVALIGCATLLLTACTVVNLDENGKPILPADPNAQPGFDNLSPQQIAQQTWQTRVIDSANQHALDANALESELKTSSSTPRSVFVRLTQQVSAVDVSSDREQKLTFSLNGRPLAVQVGPIMRGNAIRDASGFKFEDFTNQVQFAQLSRAYNREAAKRLPKVDAGWKDKSVTVIFAVTLSHGEAQDAAALVLQQETPQ</sequence>
<feature type="chain" id="PRO_5043034237" evidence="1">
    <location>
        <begin position="21"/>
        <end position="203"/>
    </location>
</feature>
<dbReference type="EMBL" id="CP062916">
    <property type="protein sequence ID" value="QPF07562.1"/>
    <property type="molecule type" value="Genomic_DNA"/>
</dbReference>
<organism evidence="2 3">
    <name type="scientific">Raoultella terrigena</name>
    <name type="common">Klebsiella terrigena</name>
    <dbReference type="NCBI Taxonomy" id="577"/>
    <lineage>
        <taxon>Bacteria</taxon>
        <taxon>Pseudomonadati</taxon>
        <taxon>Pseudomonadota</taxon>
        <taxon>Gammaproteobacteria</taxon>
        <taxon>Enterobacterales</taxon>
        <taxon>Enterobacteriaceae</taxon>
        <taxon>Klebsiella/Raoultella group</taxon>
        <taxon>Raoultella</taxon>
    </lineage>
</organism>
<gene>
    <name evidence="2" type="ORF">IMO34_19875</name>
</gene>
<dbReference type="PIRSF" id="PIRSF033535">
    <property type="entry name" value="UCP033535_plp"/>
    <property type="match status" value="1"/>
</dbReference>
<protein>
    <submittedName>
        <fullName evidence="2">DUF2291 family protein</fullName>
    </submittedName>
</protein>
<feature type="signal peptide" evidence="1">
    <location>
        <begin position="1"/>
        <end position="20"/>
    </location>
</feature>
<proteinExistence type="predicted"/>
<dbReference type="InterPro" id="IPR014582">
    <property type="entry name" value="UCP033535_lipo"/>
</dbReference>
<dbReference type="AlphaFoldDB" id="A0AAP9XMQ5"/>
<accession>A0AAP9XMQ5</accession>
<reference evidence="2 3" key="1">
    <citation type="submission" date="2020-10" db="EMBL/GenBank/DDBJ databases">
        <title>Resistance determinants and their genetic context in bacteria from a longitudinal study of pigs reared under conventional and antibiotic-free husbandry practices.</title>
        <authorList>
            <person name="Poulin-Laprade D."/>
            <person name="Brouard J.-S."/>
            <person name="Gagnon N."/>
            <person name="Turcotte A."/>
            <person name="Langlois A."/>
            <person name="Matte J.J."/>
            <person name="Carrillo C.D."/>
            <person name="Zaheer R."/>
            <person name="McAllister T."/>
            <person name="Topp E."/>
            <person name="Talbot G."/>
        </authorList>
    </citation>
    <scope>NUCLEOTIDE SEQUENCE [LARGE SCALE GENOMIC DNA]</scope>
    <source>
        <strain evidence="2 3">Res13-Abat-PEB01-P1-04-A</strain>
    </source>
</reference>
<dbReference type="SUPFAM" id="SSF141318">
    <property type="entry name" value="TM0957-like"/>
    <property type="match status" value="1"/>
</dbReference>